<evidence type="ECO:0000256" key="3">
    <source>
        <dbReference type="ARBA" id="ARBA00005207"/>
    </source>
</evidence>
<dbReference type="CDD" id="cd07365">
    <property type="entry name" value="MhpB_like"/>
    <property type="match status" value="1"/>
</dbReference>
<keyword evidence="8 10" id="KW-0560">Oxidoreductase</keyword>
<keyword evidence="7 10" id="KW-0223">Dioxygenase</keyword>
<dbReference type="AlphaFoldDB" id="A0A0A1GL46"/>
<dbReference type="SUPFAM" id="SSF53213">
    <property type="entry name" value="LigB-like"/>
    <property type="match status" value="1"/>
</dbReference>
<dbReference type="Pfam" id="PF02900">
    <property type="entry name" value="LigB"/>
    <property type="match status" value="1"/>
</dbReference>
<dbReference type="HAMAP" id="MF_01653">
    <property type="entry name" value="MhpB"/>
    <property type="match status" value="1"/>
</dbReference>
<comment type="cofactor">
    <cofactor evidence="10">
        <name>Fe(2+)</name>
        <dbReference type="ChEBI" id="CHEBI:29033"/>
    </cofactor>
</comment>
<sequence length="316" mass="34002">MSLSLVAMSHTPLLHRVEVDPQVRAEVDGAFEAVRAFVAEVDPELVITIGPDHYNGFFYDTMPPFCLGLGAYGLGDYGTASGALDVPTDIAEDLARHVQGEDIDLTISRAMGVDHGAVQPLEVIFGQIDTVPTIPVFVNGVAAPFVPMRRIRALGESIGRWAAGRPERILVIASGGLSHDPPVPQWATATPEVRAGLLDGRNPTPQARAAREQRVVDTAHAFAAGTAAILDLNPEWDAQFLRVCREGEVAAFDDYDTDEMAATAGNSSHEVRSWVTAFSALSAVGDYAVELEYYRPIREFIAGFGVMTARTKEITA</sequence>
<dbReference type="InterPro" id="IPR004183">
    <property type="entry name" value="Xdiol_dOase_suB"/>
</dbReference>
<dbReference type="GO" id="GO:0019380">
    <property type="term" value="P:3-phenylpropionate catabolic process"/>
    <property type="evidence" value="ECO:0007669"/>
    <property type="project" value="UniProtKB-UniRule"/>
</dbReference>
<dbReference type="EMBL" id="AB897794">
    <property type="protein sequence ID" value="BAP82473.1"/>
    <property type="molecule type" value="Genomic_DNA"/>
</dbReference>
<evidence type="ECO:0000256" key="9">
    <source>
        <dbReference type="ARBA" id="ARBA00023004"/>
    </source>
</evidence>
<evidence type="ECO:0000313" key="12">
    <source>
        <dbReference type="EMBL" id="BAP82473.1"/>
    </source>
</evidence>
<dbReference type="UniPathway" id="UPA00714"/>
<comment type="pathway">
    <text evidence="3 10">Aromatic compound metabolism; 3-phenylpropanoate degradation.</text>
</comment>
<feature type="active site" description="Proton donor" evidence="10">
    <location>
        <position position="115"/>
    </location>
</feature>
<evidence type="ECO:0000256" key="1">
    <source>
        <dbReference type="ARBA" id="ARBA00001748"/>
    </source>
</evidence>
<evidence type="ECO:0000256" key="7">
    <source>
        <dbReference type="ARBA" id="ARBA00022964"/>
    </source>
</evidence>
<proteinExistence type="inferred from homology"/>
<evidence type="ECO:0000259" key="11">
    <source>
        <dbReference type="Pfam" id="PF02900"/>
    </source>
</evidence>
<evidence type="ECO:0000256" key="6">
    <source>
        <dbReference type="ARBA" id="ARBA00022797"/>
    </source>
</evidence>
<keyword evidence="6 10" id="KW-0058">Aromatic hydrocarbons catabolism</keyword>
<evidence type="ECO:0000256" key="10">
    <source>
        <dbReference type="HAMAP-Rule" id="MF_01653"/>
    </source>
</evidence>
<protein>
    <recommendedName>
        <fullName evidence="10">2,3-dihydroxyphenylpropionate/2,3-dihydroxicinnamic acid 1,2-dioxygenase</fullName>
        <ecNumber evidence="10">1.13.11.16</ecNumber>
    </recommendedName>
    <alternativeName>
        <fullName evidence="10">3-carboxyethylcatechol 2,3-dioxygenase</fullName>
    </alternativeName>
</protein>
<evidence type="ECO:0000256" key="5">
    <source>
        <dbReference type="ARBA" id="ARBA00011881"/>
    </source>
</evidence>
<evidence type="ECO:0000256" key="4">
    <source>
        <dbReference type="ARBA" id="ARBA00007030"/>
    </source>
</evidence>
<dbReference type="InterPro" id="IPR023789">
    <property type="entry name" value="DHPP/DHXA_dioxygenase"/>
</dbReference>
<comment type="catalytic activity">
    <reaction evidence="1 10">
        <text>(2E)-3-(2,3-dihydroxyphenyl)prop-2-enoate + O2 = (2Z,4E,7E)-2-hydroxy-6-oxonona-2,4,7-trienedioate + H(+)</text>
        <dbReference type="Rhea" id="RHEA:25054"/>
        <dbReference type="ChEBI" id="CHEBI:15378"/>
        <dbReference type="ChEBI" id="CHEBI:15379"/>
        <dbReference type="ChEBI" id="CHEBI:58642"/>
        <dbReference type="ChEBI" id="CHEBI:66888"/>
        <dbReference type="EC" id="1.13.11.16"/>
    </reaction>
</comment>
<feature type="active site" description="Proton acceptor" evidence="10">
    <location>
        <position position="179"/>
    </location>
</feature>
<dbReference type="GO" id="GO:0047070">
    <property type="term" value="F:3-carboxyethylcatechol 2,3-dioxygenase activity"/>
    <property type="evidence" value="ECO:0007669"/>
    <property type="project" value="UniProtKB-UniRule"/>
</dbReference>
<feature type="domain" description="Extradiol ring-cleavage dioxygenase class III enzyme subunit B" evidence="11">
    <location>
        <begin position="6"/>
        <end position="305"/>
    </location>
</feature>
<comment type="function">
    <text evidence="10">Catalyzes the non-heme iron(II)-dependent oxidative cleavage of 2,3-dihydroxyphenylpropionic acid and 2,3-dihydroxicinnamic acid into 2-hydroxy-6-ketononadienedioate and 2-hydroxy-6-ketononatrienedioate, respectively.</text>
</comment>
<accession>A0A0A1GL46</accession>
<dbReference type="EC" id="1.13.11.16" evidence="10"/>
<comment type="catalytic activity">
    <reaction evidence="2 10">
        <text>3-(2,3-dihydroxyphenyl)propanoate + O2 = (2Z,4E)-2-hydroxy-6-oxonona-2,4-dienedioate + H(+)</text>
        <dbReference type="Rhea" id="RHEA:23840"/>
        <dbReference type="ChEBI" id="CHEBI:15378"/>
        <dbReference type="ChEBI" id="CHEBI:15379"/>
        <dbReference type="ChEBI" id="CHEBI:46951"/>
        <dbReference type="ChEBI" id="CHEBI:66887"/>
        <dbReference type="EC" id="1.13.11.16"/>
    </reaction>
</comment>
<reference evidence="12" key="1">
    <citation type="journal article" date="2014" name="FEMS Microbiol. Ecol.">
        <title>Diversity of extradiol dioxygenases in aromatic-degrading microbial community explored using both culture-dependent and culture-independent approaches.</title>
        <authorList>
            <person name="Suenaga H."/>
            <person name="Mizuta S."/>
            <person name="Miyazaki K."/>
            <person name="Yaoi K."/>
        </authorList>
    </citation>
    <scope>NUCLEOTIDE SEQUENCE</scope>
    <source>
        <strain evidence="12">A216</strain>
    </source>
</reference>
<comment type="similarity">
    <text evidence="4 10">Belongs to the LigB/MhpB extradiol dioxygenase family.</text>
</comment>
<dbReference type="NCBIfam" id="NF009910">
    <property type="entry name" value="PRK13370.1-4"/>
    <property type="match status" value="1"/>
</dbReference>
<comment type="subunit">
    <text evidence="5 10">Homotetramer.</text>
</comment>
<name>A0A0A1GL46_9MICO</name>
<keyword evidence="9 10" id="KW-0408">Iron</keyword>
<evidence type="ECO:0000256" key="2">
    <source>
        <dbReference type="ARBA" id="ARBA00001843"/>
    </source>
</evidence>
<dbReference type="GO" id="GO:0008198">
    <property type="term" value="F:ferrous iron binding"/>
    <property type="evidence" value="ECO:0007669"/>
    <property type="project" value="InterPro"/>
</dbReference>
<dbReference type="Gene3D" id="3.40.830.10">
    <property type="entry name" value="LigB-like"/>
    <property type="match status" value="1"/>
</dbReference>
<evidence type="ECO:0000256" key="8">
    <source>
        <dbReference type="ARBA" id="ARBA00023002"/>
    </source>
</evidence>
<gene>
    <name evidence="10" type="primary">mhpB</name>
</gene>
<organism evidence="12">
    <name type="scientific">Janibacter sp. A216</name>
    <dbReference type="NCBI Taxonomy" id="1437309"/>
    <lineage>
        <taxon>Bacteria</taxon>
        <taxon>Bacillati</taxon>
        <taxon>Actinomycetota</taxon>
        <taxon>Actinomycetes</taxon>
        <taxon>Micrococcales</taxon>
        <taxon>Intrasporangiaceae</taxon>
        <taxon>Janibacter</taxon>
    </lineage>
</organism>